<evidence type="ECO:0000256" key="1">
    <source>
        <dbReference type="SAM" id="MobiDB-lite"/>
    </source>
</evidence>
<dbReference type="VEuPathDB" id="VectorBase:HLOH_051962"/>
<protein>
    <submittedName>
        <fullName evidence="2">Uncharacterized protein</fullName>
    </submittedName>
</protein>
<keyword evidence="3" id="KW-1185">Reference proteome</keyword>
<dbReference type="EMBL" id="JABSTR010000004">
    <property type="protein sequence ID" value="KAH9366512.1"/>
    <property type="molecule type" value="Genomic_DNA"/>
</dbReference>
<comment type="caution">
    <text evidence="2">The sequence shown here is derived from an EMBL/GenBank/DDBJ whole genome shotgun (WGS) entry which is preliminary data.</text>
</comment>
<dbReference type="AlphaFoldDB" id="A0A9J6FVV5"/>
<accession>A0A9J6FVV5</accession>
<feature type="region of interest" description="Disordered" evidence="1">
    <location>
        <begin position="1"/>
        <end position="37"/>
    </location>
</feature>
<evidence type="ECO:0000313" key="2">
    <source>
        <dbReference type="EMBL" id="KAH9366512.1"/>
    </source>
</evidence>
<dbReference type="OrthoDB" id="6513892at2759"/>
<reference evidence="2 3" key="1">
    <citation type="journal article" date="2020" name="Cell">
        <title>Large-Scale Comparative Analyses of Tick Genomes Elucidate Their Genetic Diversity and Vector Capacities.</title>
        <authorList>
            <consortium name="Tick Genome and Microbiome Consortium (TIGMIC)"/>
            <person name="Jia N."/>
            <person name="Wang J."/>
            <person name="Shi W."/>
            <person name="Du L."/>
            <person name="Sun Y."/>
            <person name="Zhan W."/>
            <person name="Jiang J.F."/>
            <person name="Wang Q."/>
            <person name="Zhang B."/>
            <person name="Ji P."/>
            <person name="Bell-Sakyi L."/>
            <person name="Cui X.M."/>
            <person name="Yuan T.T."/>
            <person name="Jiang B.G."/>
            <person name="Yang W.F."/>
            <person name="Lam T.T."/>
            <person name="Chang Q.C."/>
            <person name="Ding S.J."/>
            <person name="Wang X.J."/>
            <person name="Zhu J.G."/>
            <person name="Ruan X.D."/>
            <person name="Zhao L."/>
            <person name="Wei J.T."/>
            <person name="Ye R.Z."/>
            <person name="Que T.C."/>
            <person name="Du C.H."/>
            <person name="Zhou Y.H."/>
            <person name="Cheng J.X."/>
            <person name="Dai P.F."/>
            <person name="Guo W.B."/>
            <person name="Han X.H."/>
            <person name="Huang E.J."/>
            <person name="Li L.F."/>
            <person name="Wei W."/>
            <person name="Gao Y.C."/>
            <person name="Liu J.Z."/>
            <person name="Shao H.Z."/>
            <person name="Wang X."/>
            <person name="Wang C.C."/>
            <person name="Yang T.C."/>
            <person name="Huo Q.B."/>
            <person name="Li W."/>
            <person name="Chen H.Y."/>
            <person name="Chen S.E."/>
            <person name="Zhou L.G."/>
            <person name="Ni X.B."/>
            <person name="Tian J.H."/>
            <person name="Sheng Y."/>
            <person name="Liu T."/>
            <person name="Pan Y.S."/>
            <person name="Xia L.Y."/>
            <person name="Li J."/>
            <person name="Zhao F."/>
            <person name="Cao W.C."/>
        </authorList>
    </citation>
    <scope>NUCLEOTIDE SEQUENCE [LARGE SCALE GENOMIC DNA]</scope>
    <source>
        <strain evidence="2">HaeL-2018</strain>
    </source>
</reference>
<sequence>MPGTEYGQDMDIGPGKDYMYAPMSSDQGLPMGGEAPPYVQRSREDFRNLALGHDIDIDLAKMAEMGPAVRRILDMGSRIDQILDVANMPHVGRGRSGCAQPSGPIMAGVLRETAAYRLRCADG</sequence>
<proteinExistence type="predicted"/>
<dbReference type="Proteomes" id="UP000821853">
    <property type="component" value="Chromosome 2"/>
</dbReference>
<evidence type="ECO:0000313" key="3">
    <source>
        <dbReference type="Proteomes" id="UP000821853"/>
    </source>
</evidence>
<organism evidence="2 3">
    <name type="scientific">Haemaphysalis longicornis</name>
    <name type="common">Bush tick</name>
    <dbReference type="NCBI Taxonomy" id="44386"/>
    <lineage>
        <taxon>Eukaryota</taxon>
        <taxon>Metazoa</taxon>
        <taxon>Ecdysozoa</taxon>
        <taxon>Arthropoda</taxon>
        <taxon>Chelicerata</taxon>
        <taxon>Arachnida</taxon>
        <taxon>Acari</taxon>
        <taxon>Parasitiformes</taxon>
        <taxon>Ixodida</taxon>
        <taxon>Ixodoidea</taxon>
        <taxon>Ixodidae</taxon>
        <taxon>Haemaphysalinae</taxon>
        <taxon>Haemaphysalis</taxon>
    </lineage>
</organism>
<name>A0A9J6FVV5_HAELO</name>
<gene>
    <name evidence="2" type="ORF">HPB48_018073</name>
</gene>